<accession>A0AAE0YI61</accession>
<comment type="caution">
    <text evidence="1">The sequence shown here is derived from an EMBL/GenBank/DDBJ whole genome shotgun (WGS) entry which is preliminary data.</text>
</comment>
<sequence length="91" mass="10420">MTHSKLPKDGRVKIVSVVFAREIIGLQSVPTKDTLQPLQQEESIFPYPEREPTASVIHDYAEERREDAARAIQRVSGYGYDHLILNVEWAK</sequence>
<keyword evidence="2" id="KW-1185">Reference proteome</keyword>
<proteinExistence type="predicted"/>
<gene>
    <name evidence="1" type="ORF">RRG08_065686</name>
</gene>
<name>A0AAE0YI61_9GAST</name>
<organism evidence="1 2">
    <name type="scientific">Elysia crispata</name>
    <name type="common">lettuce slug</name>
    <dbReference type="NCBI Taxonomy" id="231223"/>
    <lineage>
        <taxon>Eukaryota</taxon>
        <taxon>Metazoa</taxon>
        <taxon>Spiralia</taxon>
        <taxon>Lophotrochozoa</taxon>
        <taxon>Mollusca</taxon>
        <taxon>Gastropoda</taxon>
        <taxon>Heterobranchia</taxon>
        <taxon>Euthyneura</taxon>
        <taxon>Panpulmonata</taxon>
        <taxon>Sacoglossa</taxon>
        <taxon>Placobranchoidea</taxon>
        <taxon>Plakobranchidae</taxon>
        <taxon>Elysia</taxon>
    </lineage>
</organism>
<evidence type="ECO:0000313" key="1">
    <source>
        <dbReference type="EMBL" id="KAK3745767.1"/>
    </source>
</evidence>
<evidence type="ECO:0000313" key="2">
    <source>
        <dbReference type="Proteomes" id="UP001283361"/>
    </source>
</evidence>
<reference evidence="1" key="1">
    <citation type="journal article" date="2023" name="G3 (Bethesda)">
        <title>A reference genome for the long-term kleptoplast-retaining sea slug Elysia crispata morphotype clarki.</title>
        <authorList>
            <person name="Eastman K.E."/>
            <person name="Pendleton A.L."/>
            <person name="Shaikh M.A."/>
            <person name="Suttiyut T."/>
            <person name="Ogas R."/>
            <person name="Tomko P."/>
            <person name="Gavelis G."/>
            <person name="Widhalm J.R."/>
            <person name="Wisecaver J.H."/>
        </authorList>
    </citation>
    <scope>NUCLEOTIDE SEQUENCE</scope>
    <source>
        <strain evidence="1">ECLA1</strain>
    </source>
</reference>
<protein>
    <submittedName>
        <fullName evidence="1">Uncharacterized protein</fullName>
    </submittedName>
</protein>
<dbReference type="Proteomes" id="UP001283361">
    <property type="component" value="Unassembled WGS sequence"/>
</dbReference>
<dbReference type="AlphaFoldDB" id="A0AAE0YI61"/>
<dbReference type="EMBL" id="JAWDGP010006194">
    <property type="protein sequence ID" value="KAK3745767.1"/>
    <property type="molecule type" value="Genomic_DNA"/>
</dbReference>